<keyword evidence="14" id="KW-1185">Reference proteome</keyword>
<evidence type="ECO:0000259" key="12">
    <source>
        <dbReference type="Pfam" id="PF08545"/>
    </source>
</evidence>
<comment type="subcellular location">
    <subcellularLocation>
        <location evidence="9">Cytoplasm</location>
    </subcellularLocation>
</comment>
<accession>A0ABY4YFX0</accession>
<comment type="catalytic activity">
    <reaction evidence="9">
        <text>malonyl-[ACP] + acetyl-CoA + H(+) = 3-oxobutanoyl-[ACP] + CO2 + CoA</text>
        <dbReference type="Rhea" id="RHEA:12080"/>
        <dbReference type="Rhea" id="RHEA-COMP:9623"/>
        <dbReference type="Rhea" id="RHEA-COMP:9625"/>
        <dbReference type="ChEBI" id="CHEBI:15378"/>
        <dbReference type="ChEBI" id="CHEBI:16526"/>
        <dbReference type="ChEBI" id="CHEBI:57287"/>
        <dbReference type="ChEBI" id="CHEBI:57288"/>
        <dbReference type="ChEBI" id="CHEBI:78449"/>
        <dbReference type="ChEBI" id="CHEBI:78450"/>
        <dbReference type="EC" id="2.3.1.180"/>
    </reaction>
</comment>
<comment type="domain">
    <text evidence="9">The last Arg residue of the ACP-binding site is essential for the weak association between ACP/AcpP and FabH.</text>
</comment>
<proteinExistence type="inferred from homology"/>
<evidence type="ECO:0000313" key="13">
    <source>
        <dbReference type="EMBL" id="USQ75057.1"/>
    </source>
</evidence>
<comment type="similarity">
    <text evidence="1 9">Belongs to the thiolase-like superfamily. FabH family.</text>
</comment>
<gene>
    <name evidence="9" type="primary">fabH</name>
    <name evidence="13" type="ORF">NF557_10395</name>
</gene>
<dbReference type="NCBIfam" id="TIGR00747">
    <property type="entry name" value="fabH"/>
    <property type="match status" value="1"/>
</dbReference>
<dbReference type="EMBL" id="CP099490">
    <property type="protein sequence ID" value="USQ75057.1"/>
    <property type="molecule type" value="Genomic_DNA"/>
</dbReference>
<dbReference type="PANTHER" id="PTHR43091:SF1">
    <property type="entry name" value="BETA-KETOACYL-[ACYL-CARRIER-PROTEIN] SYNTHASE III, CHLOROPLASTIC"/>
    <property type="match status" value="1"/>
</dbReference>
<evidence type="ECO:0000256" key="8">
    <source>
        <dbReference type="ARBA" id="ARBA00023315"/>
    </source>
</evidence>
<dbReference type="InterPro" id="IPR013751">
    <property type="entry name" value="ACP_syn_III_N"/>
</dbReference>
<dbReference type="Proteomes" id="UP001056535">
    <property type="component" value="Chromosome"/>
</dbReference>
<keyword evidence="5 9" id="KW-0443">Lipid metabolism</keyword>
<dbReference type="Gene3D" id="3.40.47.10">
    <property type="match status" value="2"/>
</dbReference>
<feature type="region of interest" description="Disordered" evidence="10">
    <location>
        <begin position="1"/>
        <end position="21"/>
    </location>
</feature>
<evidence type="ECO:0000256" key="10">
    <source>
        <dbReference type="SAM" id="MobiDB-lite"/>
    </source>
</evidence>
<name>A0ABY4YFX0_9MICO</name>
<keyword evidence="4 9" id="KW-0276">Fatty acid metabolism</keyword>
<evidence type="ECO:0000313" key="14">
    <source>
        <dbReference type="Proteomes" id="UP001056535"/>
    </source>
</evidence>
<feature type="domain" description="Beta-ketoacyl-[acyl-carrier-protein] synthase III C-terminal" evidence="11">
    <location>
        <begin position="258"/>
        <end position="346"/>
    </location>
</feature>
<evidence type="ECO:0000256" key="4">
    <source>
        <dbReference type="ARBA" id="ARBA00022832"/>
    </source>
</evidence>
<dbReference type="PANTHER" id="PTHR43091">
    <property type="entry name" value="3-OXOACYL-[ACYL-CARRIER-PROTEIN] SYNTHASE"/>
    <property type="match status" value="1"/>
</dbReference>
<dbReference type="Pfam" id="PF08545">
    <property type="entry name" value="ACP_syn_III"/>
    <property type="match status" value="1"/>
</dbReference>
<evidence type="ECO:0000256" key="6">
    <source>
        <dbReference type="ARBA" id="ARBA00023160"/>
    </source>
</evidence>
<evidence type="ECO:0000256" key="3">
    <source>
        <dbReference type="ARBA" id="ARBA00022679"/>
    </source>
</evidence>
<feature type="active site" evidence="9">
    <location>
        <position position="305"/>
    </location>
</feature>
<comment type="subunit">
    <text evidence="9">Homodimer.</text>
</comment>
<dbReference type="Pfam" id="PF08541">
    <property type="entry name" value="ACP_syn_III_C"/>
    <property type="match status" value="1"/>
</dbReference>
<feature type="region of interest" description="ACP-binding" evidence="9">
    <location>
        <begin position="275"/>
        <end position="279"/>
    </location>
</feature>
<protein>
    <recommendedName>
        <fullName evidence="9">Beta-ketoacyl-[acyl-carrier-protein] synthase III</fullName>
        <shortName evidence="9">Beta-ketoacyl-ACP synthase III</shortName>
        <shortName evidence="9">KAS III</shortName>
        <ecNumber evidence="9">2.3.1.180</ecNumber>
    </recommendedName>
    <alternativeName>
        <fullName evidence="9">3-oxoacyl-[acyl-carrier-protein] synthase 3</fullName>
    </alternativeName>
    <alternativeName>
        <fullName evidence="9">3-oxoacyl-[acyl-carrier-protein] synthase III</fullName>
    </alternativeName>
</protein>
<evidence type="ECO:0000259" key="11">
    <source>
        <dbReference type="Pfam" id="PF08541"/>
    </source>
</evidence>
<dbReference type="CDD" id="cd00830">
    <property type="entry name" value="KAS_III"/>
    <property type="match status" value="1"/>
</dbReference>
<dbReference type="EC" id="2.3.1.180" evidence="9"/>
<dbReference type="InterPro" id="IPR004655">
    <property type="entry name" value="FabH"/>
</dbReference>
<dbReference type="SUPFAM" id="SSF53901">
    <property type="entry name" value="Thiolase-like"/>
    <property type="match status" value="1"/>
</dbReference>
<keyword evidence="6 9" id="KW-0275">Fatty acid biosynthesis</keyword>
<comment type="function">
    <text evidence="9">Catalyzes the condensation reaction of fatty acid synthesis by the addition to an acyl acceptor of two carbons from malonyl-ACP. Catalyzes the first condensation reaction which initiates fatty acid synthesis and may therefore play a role in governing the total rate of fatty acid production. Possesses both acetoacetyl-ACP synthase and acetyl transacylase activities. Its substrate specificity determines the biosynthesis of branched-chain and/or straight-chain of fatty acids.</text>
</comment>
<evidence type="ECO:0000256" key="5">
    <source>
        <dbReference type="ARBA" id="ARBA00023098"/>
    </source>
</evidence>
<keyword evidence="9" id="KW-0963">Cytoplasm</keyword>
<reference evidence="13" key="1">
    <citation type="submission" date="2022-06" db="EMBL/GenBank/DDBJ databases">
        <title>Ornithinimicrobium JY.X270.</title>
        <authorList>
            <person name="Huang Y."/>
        </authorList>
    </citation>
    <scope>NUCLEOTIDE SEQUENCE</scope>
    <source>
        <strain evidence="13">JY.X270</strain>
    </source>
</reference>
<sequence length="349" mass="37016">MTAQPTAKADQPTLTVPEGPRHARVHGVGGYRPERIVTNEEICQWIDSSDEWIQQRSGIKERRFARADETVIDMAEAASRDAMAMAGITPDQISVVLMATVTHPYQTPAAAPILAERLGTSGPAAFDISAACAGYCYGISLANDMVRAGSAEYVLVVGVEKLSDFTDKHDRGSAFIFGDGAGAAIVGPSDFPGIGPTIWGSDGENWDKIMQKEPWTGLRADMTSADAGAVEWPHFAMQGQSVFRWAVYSIAPVVDQALAAAGISSEQLDVFIPHQANMRITDAMIKHIKLPEGIPVARDIAETGNTSAASVPLATARMLNEGEAPHGGLALQFGFGAGLVYAAQVIVLP</sequence>
<keyword evidence="8 9" id="KW-0012">Acyltransferase</keyword>
<keyword evidence="3 9" id="KW-0808">Transferase</keyword>
<dbReference type="HAMAP" id="MF_01815">
    <property type="entry name" value="FabH"/>
    <property type="match status" value="1"/>
</dbReference>
<evidence type="ECO:0000256" key="7">
    <source>
        <dbReference type="ARBA" id="ARBA00023268"/>
    </source>
</evidence>
<evidence type="ECO:0000256" key="1">
    <source>
        <dbReference type="ARBA" id="ARBA00008642"/>
    </source>
</evidence>
<keyword evidence="2 9" id="KW-0444">Lipid biosynthesis</keyword>
<feature type="active site" evidence="9">
    <location>
        <position position="132"/>
    </location>
</feature>
<dbReference type="NCBIfam" id="NF006829">
    <property type="entry name" value="PRK09352.1"/>
    <property type="match status" value="1"/>
</dbReference>
<feature type="active site" evidence="9">
    <location>
        <position position="274"/>
    </location>
</feature>
<evidence type="ECO:0000256" key="9">
    <source>
        <dbReference type="HAMAP-Rule" id="MF_01815"/>
    </source>
</evidence>
<keyword evidence="7 9" id="KW-0511">Multifunctional enzyme</keyword>
<organism evidence="13 14">
    <name type="scientific">Ornithinimicrobium cryptoxanthini</name>
    <dbReference type="NCBI Taxonomy" id="2934161"/>
    <lineage>
        <taxon>Bacteria</taxon>
        <taxon>Bacillati</taxon>
        <taxon>Actinomycetota</taxon>
        <taxon>Actinomycetes</taxon>
        <taxon>Micrococcales</taxon>
        <taxon>Ornithinimicrobiaceae</taxon>
        <taxon>Ornithinimicrobium</taxon>
    </lineage>
</organism>
<evidence type="ECO:0000256" key="2">
    <source>
        <dbReference type="ARBA" id="ARBA00022516"/>
    </source>
</evidence>
<dbReference type="InterPro" id="IPR013747">
    <property type="entry name" value="ACP_syn_III_C"/>
</dbReference>
<dbReference type="InterPro" id="IPR016039">
    <property type="entry name" value="Thiolase-like"/>
</dbReference>
<dbReference type="RefSeq" id="WP_252619193.1">
    <property type="nucleotide sequence ID" value="NZ_CP099490.1"/>
</dbReference>
<feature type="domain" description="Beta-ketoacyl-[acyl-carrier-protein] synthase III N-terminal" evidence="12">
    <location>
        <begin position="126"/>
        <end position="203"/>
    </location>
</feature>
<comment type="pathway">
    <text evidence="9">Lipid metabolism; fatty acid biosynthesis.</text>
</comment>